<protein>
    <recommendedName>
        <fullName evidence="4">Outer membrane protein beta-barrel domain-containing protein</fullName>
    </recommendedName>
</protein>
<dbReference type="InterPro" id="IPR031585">
    <property type="entry name" value="OmpA_OmpF-like"/>
</dbReference>
<dbReference type="Gene3D" id="2.40.160.20">
    <property type="match status" value="1"/>
</dbReference>
<accession>A0A413SWP1</accession>
<evidence type="ECO:0000256" key="1">
    <source>
        <dbReference type="SAM" id="SignalP"/>
    </source>
</evidence>
<dbReference type="EMBL" id="QSFT01000032">
    <property type="protein sequence ID" value="RHA73685.1"/>
    <property type="molecule type" value="Genomic_DNA"/>
</dbReference>
<feature type="chain" id="PRO_5019434285" description="Outer membrane protein beta-barrel domain-containing protein" evidence="1">
    <location>
        <begin position="22"/>
        <end position="248"/>
    </location>
</feature>
<gene>
    <name evidence="2" type="ORF">DW921_12375</name>
</gene>
<evidence type="ECO:0000313" key="3">
    <source>
        <dbReference type="Proteomes" id="UP000283855"/>
    </source>
</evidence>
<proteinExistence type="predicted"/>
<dbReference type="Proteomes" id="UP000283855">
    <property type="component" value="Unassembled WGS sequence"/>
</dbReference>
<name>A0A413SWP1_9BACT</name>
<organism evidence="2 3">
    <name type="scientific">Phocaeicola coprophilus</name>
    <dbReference type="NCBI Taxonomy" id="387090"/>
    <lineage>
        <taxon>Bacteria</taxon>
        <taxon>Pseudomonadati</taxon>
        <taxon>Bacteroidota</taxon>
        <taxon>Bacteroidia</taxon>
        <taxon>Bacteroidales</taxon>
        <taxon>Bacteroidaceae</taxon>
        <taxon>Phocaeicola</taxon>
    </lineage>
</organism>
<sequence length="248" mass="27000">MKINKLLILAALPMIGLTANAQDKGPQKNDFTVAATVSYNNTVMQNAAVGTLPSYNGFQAQSTNWNDKSLQVGIEGGWFFLDEWKLILGGGMSITKHPGYSGVPGTADSDESFEWGDVPSYGAVADQNFVQFNVYTGVDRYFKTKVDGLYLYAGARVGYAYGRNISFTDDEYNMGKSVGEAFNVRGALTGGVEYYITDGLFVGAQVDPFAYTYNRSLIKPQEGLSNLDANSHNYSILAAPTIKIGFKF</sequence>
<evidence type="ECO:0000313" key="2">
    <source>
        <dbReference type="EMBL" id="RHA73685.1"/>
    </source>
</evidence>
<comment type="caution">
    <text evidence="2">The sequence shown here is derived from an EMBL/GenBank/DDBJ whole genome shotgun (WGS) entry which is preliminary data.</text>
</comment>
<evidence type="ECO:0008006" key="4">
    <source>
        <dbReference type="Google" id="ProtNLM"/>
    </source>
</evidence>
<reference evidence="2 3" key="1">
    <citation type="submission" date="2018-08" db="EMBL/GenBank/DDBJ databases">
        <title>A genome reference for cultivated species of the human gut microbiota.</title>
        <authorList>
            <person name="Zou Y."/>
            <person name="Xue W."/>
            <person name="Luo G."/>
        </authorList>
    </citation>
    <scope>NUCLEOTIDE SEQUENCE [LARGE SCALE GENOMIC DNA]</scope>
    <source>
        <strain evidence="2 3">AM42-38</strain>
    </source>
</reference>
<keyword evidence="1" id="KW-0732">Signal</keyword>
<dbReference type="AlphaFoldDB" id="A0A413SWP1"/>
<dbReference type="Pfam" id="PF16961">
    <property type="entry name" value="OmpA_like"/>
    <property type="match status" value="1"/>
</dbReference>
<dbReference type="RefSeq" id="WP_118400830.1">
    <property type="nucleotide sequence ID" value="NZ_CABJGD010000032.1"/>
</dbReference>
<feature type="signal peptide" evidence="1">
    <location>
        <begin position="1"/>
        <end position="21"/>
    </location>
</feature>